<gene>
    <name evidence="1" type="ORF">PACLA_8A054502</name>
</gene>
<proteinExistence type="predicted"/>
<comment type="caution">
    <text evidence="1">The sequence shown here is derived from an EMBL/GenBank/DDBJ whole genome shotgun (WGS) entry which is preliminary data.</text>
</comment>
<reference evidence="1" key="1">
    <citation type="submission" date="2020-04" db="EMBL/GenBank/DDBJ databases">
        <authorList>
            <person name="Alioto T."/>
            <person name="Alioto T."/>
            <person name="Gomez Garrido J."/>
        </authorList>
    </citation>
    <scope>NUCLEOTIDE SEQUENCE</scope>
    <source>
        <strain evidence="1">A484AB</strain>
    </source>
</reference>
<dbReference type="EMBL" id="CACRXK020020016">
    <property type="protein sequence ID" value="CAB4034320.1"/>
    <property type="molecule type" value="Genomic_DNA"/>
</dbReference>
<evidence type="ECO:0000313" key="1">
    <source>
        <dbReference type="EMBL" id="CAB4034320.1"/>
    </source>
</evidence>
<dbReference type="AlphaFoldDB" id="A0A6S7JYE0"/>
<accession>A0A6S7JYE0</accession>
<dbReference type="PANTHER" id="PTHR31511:SF12">
    <property type="entry name" value="RHO TERMINATION FACTOR N-TERMINAL DOMAIN-CONTAINING PROTEIN"/>
    <property type="match status" value="1"/>
</dbReference>
<dbReference type="PANTHER" id="PTHR31511">
    <property type="entry name" value="PROTEIN CBG23764"/>
    <property type="match status" value="1"/>
</dbReference>
<sequence length="368" mass="43630">MNTSNPSIPISDREFASIERMKTNVLKKARERGLKIEEKIKNHFDELLKKEKRKAIGKEVKTVARQFQRRRKQTEADARKAIKDTKKWKSDITKEEKRRRKEVTDWKAEAQKWKKESQRLRRNAWPRERRAEENRRIPEGKWKGKKKFARLQLKLGDKLSKIWDRSREILKPILAKHAIKKKVKKYVINPKGAYDPSYFLTTTKDEVKTEPRNVRMSLACEMVRSDPKTWEEVSTIAHFGSKNHKLIGTDDMEEAQSIMREKILKSFSEYQRRGSGWRLRKVTQLEIHIGELQHFRGKKHEPLPKSMVKQPKELNWEGTEFPTPLNNIKKFEKNNNIYVNVFSADESLKVYYPLRVSGKTNPIILTQI</sequence>
<protein>
    <submittedName>
        <fullName evidence="1">Uncharacterized protein</fullName>
    </submittedName>
</protein>
<dbReference type="Proteomes" id="UP001152795">
    <property type="component" value="Unassembled WGS sequence"/>
</dbReference>
<evidence type="ECO:0000313" key="2">
    <source>
        <dbReference type="Proteomes" id="UP001152795"/>
    </source>
</evidence>
<organism evidence="1 2">
    <name type="scientific">Paramuricea clavata</name>
    <name type="common">Red gorgonian</name>
    <name type="synonym">Violescent sea-whip</name>
    <dbReference type="NCBI Taxonomy" id="317549"/>
    <lineage>
        <taxon>Eukaryota</taxon>
        <taxon>Metazoa</taxon>
        <taxon>Cnidaria</taxon>
        <taxon>Anthozoa</taxon>
        <taxon>Octocorallia</taxon>
        <taxon>Malacalcyonacea</taxon>
        <taxon>Plexauridae</taxon>
        <taxon>Paramuricea</taxon>
    </lineage>
</organism>
<keyword evidence="2" id="KW-1185">Reference proteome</keyword>
<name>A0A6S7JYE0_PARCT</name>
<dbReference type="OrthoDB" id="2419425at2759"/>